<organism evidence="1 2">
    <name type="scientific">Symbiodinium microadriaticum</name>
    <name type="common">Dinoflagellate</name>
    <name type="synonym">Zooxanthella microadriatica</name>
    <dbReference type="NCBI Taxonomy" id="2951"/>
    <lineage>
        <taxon>Eukaryota</taxon>
        <taxon>Sar</taxon>
        <taxon>Alveolata</taxon>
        <taxon>Dinophyceae</taxon>
        <taxon>Suessiales</taxon>
        <taxon>Symbiodiniaceae</taxon>
        <taxon>Symbiodinium</taxon>
    </lineage>
</organism>
<dbReference type="AlphaFoldDB" id="A0A1Q9E121"/>
<accession>A0A1Q9E121</accession>
<sequence>MWTESDRSRAKKVRGDETVELKQDGVLTLSCAMAGIRATLLRPALAGFRLRWAHASNLPARFPPSRSFSEATGGLHFAQSLQLFSKAETRVSFPHRA</sequence>
<reference evidence="1 2" key="1">
    <citation type="submission" date="2016-02" db="EMBL/GenBank/DDBJ databases">
        <title>Genome analysis of coral dinoflagellate symbionts highlights evolutionary adaptations to a symbiotic lifestyle.</title>
        <authorList>
            <person name="Aranda M."/>
            <person name="Li Y."/>
            <person name="Liew Y.J."/>
            <person name="Baumgarten S."/>
            <person name="Simakov O."/>
            <person name="Wilson M."/>
            <person name="Piel J."/>
            <person name="Ashoor H."/>
            <person name="Bougouffa S."/>
            <person name="Bajic V.B."/>
            <person name="Ryu T."/>
            <person name="Ravasi T."/>
            <person name="Bayer T."/>
            <person name="Micklem G."/>
            <person name="Kim H."/>
            <person name="Bhak J."/>
            <person name="Lajeunesse T.C."/>
            <person name="Voolstra C.R."/>
        </authorList>
    </citation>
    <scope>NUCLEOTIDE SEQUENCE [LARGE SCALE GENOMIC DNA]</scope>
    <source>
        <strain evidence="1 2">CCMP2467</strain>
    </source>
</reference>
<protein>
    <submittedName>
        <fullName evidence="1">Uncharacterized protein</fullName>
    </submittedName>
</protein>
<comment type="caution">
    <text evidence="1">The sequence shown here is derived from an EMBL/GenBank/DDBJ whole genome shotgun (WGS) entry which is preliminary data.</text>
</comment>
<dbReference type="EMBL" id="LSRX01000305">
    <property type="protein sequence ID" value="OLQ01112.1"/>
    <property type="molecule type" value="Genomic_DNA"/>
</dbReference>
<proteinExistence type="predicted"/>
<evidence type="ECO:0000313" key="1">
    <source>
        <dbReference type="EMBL" id="OLQ01112.1"/>
    </source>
</evidence>
<dbReference type="Proteomes" id="UP000186817">
    <property type="component" value="Unassembled WGS sequence"/>
</dbReference>
<keyword evidence="2" id="KW-1185">Reference proteome</keyword>
<name>A0A1Q9E121_SYMMI</name>
<evidence type="ECO:0000313" key="2">
    <source>
        <dbReference type="Proteomes" id="UP000186817"/>
    </source>
</evidence>
<gene>
    <name evidence="1" type="ORF">AK812_SmicGene16192</name>
</gene>